<keyword evidence="3" id="KW-1185">Reference proteome</keyword>
<organism evidence="2 3">
    <name type="scientific">Portunus trituberculatus</name>
    <name type="common">Swimming crab</name>
    <name type="synonym">Neptunus trituberculatus</name>
    <dbReference type="NCBI Taxonomy" id="210409"/>
    <lineage>
        <taxon>Eukaryota</taxon>
        <taxon>Metazoa</taxon>
        <taxon>Ecdysozoa</taxon>
        <taxon>Arthropoda</taxon>
        <taxon>Crustacea</taxon>
        <taxon>Multicrustacea</taxon>
        <taxon>Malacostraca</taxon>
        <taxon>Eumalacostraca</taxon>
        <taxon>Eucarida</taxon>
        <taxon>Decapoda</taxon>
        <taxon>Pleocyemata</taxon>
        <taxon>Brachyura</taxon>
        <taxon>Eubrachyura</taxon>
        <taxon>Portunoidea</taxon>
        <taxon>Portunidae</taxon>
        <taxon>Portuninae</taxon>
        <taxon>Portunus</taxon>
    </lineage>
</organism>
<reference evidence="2 3" key="1">
    <citation type="submission" date="2019-05" db="EMBL/GenBank/DDBJ databases">
        <title>Another draft genome of Portunus trituberculatus and its Hox gene families provides insights of decapod evolution.</title>
        <authorList>
            <person name="Jeong J.-H."/>
            <person name="Song I."/>
            <person name="Kim S."/>
            <person name="Choi T."/>
            <person name="Kim D."/>
            <person name="Ryu S."/>
            <person name="Kim W."/>
        </authorList>
    </citation>
    <scope>NUCLEOTIDE SEQUENCE [LARGE SCALE GENOMIC DNA]</scope>
    <source>
        <tissue evidence="2">Muscle</tissue>
    </source>
</reference>
<accession>A0A5B7JNM2</accession>
<comment type="caution">
    <text evidence="2">The sequence shown here is derived from an EMBL/GenBank/DDBJ whole genome shotgun (WGS) entry which is preliminary data.</text>
</comment>
<evidence type="ECO:0000313" key="2">
    <source>
        <dbReference type="EMBL" id="MPC99561.1"/>
    </source>
</evidence>
<name>A0A5B7JNM2_PORTR</name>
<feature type="region of interest" description="Disordered" evidence="1">
    <location>
        <begin position="70"/>
        <end position="92"/>
    </location>
</feature>
<evidence type="ECO:0000313" key="3">
    <source>
        <dbReference type="Proteomes" id="UP000324222"/>
    </source>
</evidence>
<dbReference type="EMBL" id="VSRR010118881">
    <property type="protein sequence ID" value="MPC99561.1"/>
    <property type="molecule type" value="Genomic_DNA"/>
</dbReference>
<protein>
    <submittedName>
        <fullName evidence="2">Uncharacterized protein</fullName>
    </submittedName>
</protein>
<gene>
    <name evidence="2" type="ORF">E2C01_094983</name>
</gene>
<proteinExistence type="predicted"/>
<evidence type="ECO:0000256" key="1">
    <source>
        <dbReference type="SAM" id="MobiDB-lite"/>
    </source>
</evidence>
<dbReference type="AlphaFoldDB" id="A0A5B7JNM2"/>
<dbReference type="Proteomes" id="UP000324222">
    <property type="component" value="Unassembled WGS sequence"/>
</dbReference>
<sequence length="92" mass="9629">MSVSYQSPTEMFHHGAFFPSPTAMAPRGGGAQVMQRHNDDLRVFIIVVLGFAAAATDVSPPLANRRLCEGRGEEGSVVGTAEGNGNGKAQAK</sequence>